<dbReference type="EMBL" id="ML987189">
    <property type="protein sequence ID" value="KAF2256418.1"/>
    <property type="molecule type" value="Genomic_DNA"/>
</dbReference>
<dbReference type="Gene3D" id="2.60.120.620">
    <property type="entry name" value="q2cbj1_9rhob like domain"/>
    <property type="match status" value="1"/>
</dbReference>
<dbReference type="AlphaFoldDB" id="A0A6A6J1I8"/>
<proteinExistence type="predicted"/>
<organism evidence="1 2">
    <name type="scientific">Trematosphaeria pertusa</name>
    <dbReference type="NCBI Taxonomy" id="390896"/>
    <lineage>
        <taxon>Eukaryota</taxon>
        <taxon>Fungi</taxon>
        <taxon>Dikarya</taxon>
        <taxon>Ascomycota</taxon>
        <taxon>Pezizomycotina</taxon>
        <taxon>Dothideomycetes</taxon>
        <taxon>Pleosporomycetidae</taxon>
        <taxon>Pleosporales</taxon>
        <taxon>Massarineae</taxon>
        <taxon>Trematosphaeriaceae</taxon>
        <taxon>Trematosphaeria</taxon>
    </lineage>
</organism>
<accession>A0A6A6J1I8</accession>
<dbReference type="RefSeq" id="XP_033691422.1">
    <property type="nucleotide sequence ID" value="XM_033820681.1"/>
</dbReference>
<evidence type="ECO:0000313" key="1">
    <source>
        <dbReference type="EMBL" id="KAF2256418.1"/>
    </source>
</evidence>
<name>A0A6A6J1I8_9PLEO</name>
<dbReference type="InterPro" id="IPR008775">
    <property type="entry name" value="Phytyl_CoA_dOase-like"/>
</dbReference>
<protein>
    <recommendedName>
        <fullName evidence="3">Phytanoyl-CoA dioxygenase family protein</fullName>
    </recommendedName>
</protein>
<dbReference type="OrthoDB" id="407832at2759"/>
<dbReference type="Proteomes" id="UP000800094">
    <property type="component" value="Unassembled WGS sequence"/>
</dbReference>
<sequence length="295" mass="32445">MDSTAVISTIENTVTVSISDNGRQTSSTAPDTVQSVLETFHRDGVVIIRNAVPHTSLDHLRTKMTADCLHLLTKRENPHFNHGKAAQNLSQNLPVSPEYLHDGIWANEYAIVVIENILGPHPQLAFVGANTALPHGVGRQAVHSDAYFPHLDFAFGVEVNIFLDDASADNGVTELWLGSHVGTNFKDQVPNTRGRIKKPLLDARAAVSPPIQPTVPKGSIVLRDLRTWHAGMPNRSSTLRIMLGFIFFPAWYRTSMRVTFPLSAKGVVESWKGADFVATAQFVDGKVDYQTCRSK</sequence>
<keyword evidence="2" id="KW-1185">Reference proteome</keyword>
<dbReference type="SUPFAM" id="SSF51197">
    <property type="entry name" value="Clavaminate synthase-like"/>
    <property type="match status" value="1"/>
</dbReference>
<reference evidence="1" key="1">
    <citation type="journal article" date="2020" name="Stud. Mycol.">
        <title>101 Dothideomycetes genomes: a test case for predicting lifestyles and emergence of pathogens.</title>
        <authorList>
            <person name="Haridas S."/>
            <person name="Albert R."/>
            <person name="Binder M."/>
            <person name="Bloem J."/>
            <person name="Labutti K."/>
            <person name="Salamov A."/>
            <person name="Andreopoulos B."/>
            <person name="Baker S."/>
            <person name="Barry K."/>
            <person name="Bills G."/>
            <person name="Bluhm B."/>
            <person name="Cannon C."/>
            <person name="Castanera R."/>
            <person name="Culley D."/>
            <person name="Daum C."/>
            <person name="Ezra D."/>
            <person name="Gonzalez J."/>
            <person name="Henrissat B."/>
            <person name="Kuo A."/>
            <person name="Liang C."/>
            <person name="Lipzen A."/>
            <person name="Lutzoni F."/>
            <person name="Magnuson J."/>
            <person name="Mondo S."/>
            <person name="Nolan M."/>
            <person name="Ohm R."/>
            <person name="Pangilinan J."/>
            <person name="Park H.-J."/>
            <person name="Ramirez L."/>
            <person name="Alfaro M."/>
            <person name="Sun H."/>
            <person name="Tritt A."/>
            <person name="Yoshinaga Y."/>
            <person name="Zwiers L.-H."/>
            <person name="Turgeon B."/>
            <person name="Goodwin S."/>
            <person name="Spatafora J."/>
            <person name="Crous P."/>
            <person name="Grigoriev I."/>
        </authorList>
    </citation>
    <scope>NUCLEOTIDE SEQUENCE</scope>
    <source>
        <strain evidence="1">CBS 122368</strain>
    </source>
</reference>
<evidence type="ECO:0000313" key="2">
    <source>
        <dbReference type="Proteomes" id="UP000800094"/>
    </source>
</evidence>
<dbReference type="PANTHER" id="PTHR37563">
    <property type="entry name" value="PHYTANOYL-COA DIOXYGENASE FAMILY PROTEIN (AFU_ORTHOLOGUE AFUA_2G03330)"/>
    <property type="match status" value="1"/>
</dbReference>
<evidence type="ECO:0008006" key="3">
    <source>
        <dbReference type="Google" id="ProtNLM"/>
    </source>
</evidence>
<dbReference type="GeneID" id="54574011"/>
<dbReference type="InterPro" id="IPR051961">
    <property type="entry name" value="Fungal_Metabolite_Diox"/>
</dbReference>
<gene>
    <name evidence="1" type="ORF">BU26DRAFT_21386</name>
</gene>
<dbReference type="Pfam" id="PF05721">
    <property type="entry name" value="PhyH"/>
    <property type="match status" value="1"/>
</dbReference>
<dbReference type="PANTHER" id="PTHR37563:SF2">
    <property type="entry name" value="PHYTANOYL-COA DIOXYGENASE FAMILY PROTEIN (AFU_ORTHOLOGUE AFUA_2G03330)"/>
    <property type="match status" value="1"/>
</dbReference>